<reference evidence="3 4" key="1">
    <citation type="journal article" date="2024" name="bioRxiv">
        <title>Comparative genomics of Cryptococcus and Kwoniella reveals pathogenesis evolution and contrasting karyotype dynamics via intercentromeric recombination or chromosome fusion.</title>
        <authorList>
            <person name="Coelho M.A."/>
            <person name="David-Palma M."/>
            <person name="Shea T."/>
            <person name="Bowers K."/>
            <person name="McGinley-Smith S."/>
            <person name="Mohammad A.W."/>
            <person name="Gnirke A."/>
            <person name="Yurkov A.M."/>
            <person name="Nowrousian M."/>
            <person name="Sun S."/>
            <person name="Cuomo C.A."/>
            <person name="Heitman J."/>
        </authorList>
    </citation>
    <scope>NUCLEOTIDE SEQUENCE [LARGE SCALE GENOMIC DNA]</scope>
    <source>
        <strain evidence="3 4">CBS 13917</strain>
    </source>
</reference>
<evidence type="ECO:0000256" key="1">
    <source>
        <dbReference type="SAM" id="MobiDB-lite"/>
    </source>
</evidence>
<dbReference type="EMBL" id="JBCAWK010000014">
    <property type="protein sequence ID" value="KAK8844043.1"/>
    <property type="molecule type" value="Genomic_DNA"/>
</dbReference>
<feature type="region of interest" description="Disordered" evidence="1">
    <location>
        <begin position="321"/>
        <end position="357"/>
    </location>
</feature>
<dbReference type="GeneID" id="92184095"/>
<dbReference type="GO" id="GO:0016020">
    <property type="term" value="C:membrane"/>
    <property type="evidence" value="ECO:0007669"/>
    <property type="project" value="TreeGrafter"/>
</dbReference>
<dbReference type="Proteomes" id="UP001388673">
    <property type="component" value="Unassembled WGS sequence"/>
</dbReference>
<evidence type="ECO:0000313" key="3">
    <source>
        <dbReference type="EMBL" id="KAK8844043.1"/>
    </source>
</evidence>
<evidence type="ECO:0000313" key="4">
    <source>
        <dbReference type="Proteomes" id="UP001388673"/>
    </source>
</evidence>
<dbReference type="InterPro" id="IPR001206">
    <property type="entry name" value="Diacylglycerol_kinase_cat_dom"/>
</dbReference>
<keyword evidence="4" id="KW-1185">Reference proteome</keyword>
<dbReference type="AlphaFoldDB" id="A0AAW0YTT9"/>
<dbReference type="InterPro" id="IPR050187">
    <property type="entry name" value="Lipid_Phosphate_FormReg"/>
</dbReference>
<dbReference type="InterPro" id="IPR017438">
    <property type="entry name" value="ATP-NAD_kinase_N"/>
</dbReference>
<protein>
    <recommendedName>
        <fullName evidence="2">DAGKc domain-containing protein</fullName>
    </recommendedName>
</protein>
<dbReference type="KEGG" id="kne:92184095"/>
<dbReference type="PANTHER" id="PTHR12358:SF105">
    <property type="entry name" value="DAGKC DOMAIN-CONTAINING PROTEIN"/>
    <property type="match status" value="1"/>
</dbReference>
<accession>A0AAW0YTT9</accession>
<dbReference type="GO" id="GO:0046512">
    <property type="term" value="P:sphingosine biosynthetic process"/>
    <property type="evidence" value="ECO:0007669"/>
    <property type="project" value="TreeGrafter"/>
</dbReference>
<name>A0AAW0YTT9_9TREE</name>
<dbReference type="RefSeq" id="XP_066799607.1">
    <property type="nucleotide sequence ID" value="XM_066949915.1"/>
</dbReference>
<dbReference type="GO" id="GO:0005737">
    <property type="term" value="C:cytoplasm"/>
    <property type="evidence" value="ECO:0007669"/>
    <property type="project" value="TreeGrafter"/>
</dbReference>
<dbReference type="PROSITE" id="PS50146">
    <property type="entry name" value="DAGK"/>
    <property type="match status" value="1"/>
</dbReference>
<feature type="compositionally biased region" description="Polar residues" evidence="1">
    <location>
        <begin position="329"/>
        <end position="343"/>
    </location>
</feature>
<evidence type="ECO:0000259" key="2">
    <source>
        <dbReference type="PROSITE" id="PS50146"/>
    </source>
</evidence>
<gene>
    <name evidence="3" type="ORF">IAR55_006837</name>
</gene>
<organism evidence="3 4">
    <name type="scientific">Kwoniella newhampshirensis</name>
    <dbReference type="NCBI Taxonomy" id="1651941"/>
    <lineage>
        <taxon>Eukaryota</taxon>
        <taxon>Fungi</taxon>
        <taxon>Dikarya</taxon>
        <taxon>Basidiomycota</taxon>
        <taxon>Agaricomycotina</taxon>
        <taxon>Tremellomycetes</taxon>
        <taxon>Tremellales</taxon>
        <taxon>Cryptococcaceae</taxon>
        <taxon>Kwoniella</taxon>
    </lineage>
</organism>
<comment type="caution">
    <text evidence="3">The sequence shown here is derived from an EMBL/GenBank/DDBJ whole genome shotgun (WGS) entry which is preliminary data.</text>
</comment>
<sequence>MTVRRTVHLIVNPVAGHAKAPEVVTSHVIPILDESQTPYKLHTTTAPRDAGTIGRSILDNDRAGAADSSSKITVIIAGGDGTTHEFIEGVLDVSSELKNEQSVLRGVWEIVILPFGTANALYSSLFPPTTPTPEFESLQSLSHPIPSDVLPKLYSLFSFLDKSSTPLPLPITLTTLVPPVCHTPIASEQPIRRSGREESTIIPSHVVLSTSLHACILQTSETLRAAHPGPERFRIAAQQSASRFFEAKARLSPPRQTSGEVEQWDPKKREFVKPYTHTIGPTPNVDGRERRVVEIGGPFAYFLSTSTVDRLEPTFVVSPKTSLRPAELTPTTISSSPKESTSLPGAGEGNRQEDGGDIDNGRWIYVTILRPLRDPRVIAAPAEQRGEVWSRRAFEVLGKAYQQGTHIDLTYPVSPPAENLDDETESRGQGDTVVELFRCGSFEWIPLEEDERTRLVCADGALHLIPIGGHAEVGLKVPVEGEDCWSFAVWA</sequence>
<proteinExistence type="predicted"/>
<dbReference type="SUPFAM" id="SSF111331">
    <property type="entry name" value="NAD kinase/diacylglycerol kinase-like"/>
    <property type="match status" value="1"/>
</dbReference>
<dbReference type="Pfam" id="PF00781">
    <property type="entry name" value="DAGK_cat"/>
    <property type="match status" value="1"/>
</dbReference>
<dbReference type="InterPro" id="IPR016064">
    <property type="entry name" value="NAD/diacylglycerol_kinase_sf"/>
</dbReference>
<dbReference type="GO" id="GO:0001727">
    <property type="term" value="F:lipid kinase activity"/>
    <property type="evidence" value="ECO:0007669"/>
    <property type="project" value="TreeGrafter"/>
</dbReference>
<dbReference type="Gene3D" id="3.40.50.10330">
    <property type="entry name" value="Probable inorganic polyphosphate/atp-NAD kinase, domain 1"/>
    <property type="match status" value="1"/>
</dbReference>
<feature type="domain" description="DAGKc" evidence="2">
    <location>
        <begin position="2"/>
        <end position="163"/>
    </location>
</feature>
<dbReference type="PANTHER" id="PTHR12358">
    <property type="entry name" value="SPHINGOSINE KINASE"/>
    <property type="match status" value="1"/>
</dbReference>